<comment type="caution">
    <text evidence="1">The sequence shown here is derived from an EMBL/GenBank/DDBJ whole genome shotgun (WGS) entry which is preliminary data.</text>
</comment>
<keyword evidence="2" id="KW-1185">Reference proteome</keyword>
<reference evidence="1 2" key="1">
    <citation type="journal article" date="2022" name="DNA Res.">
        <title>Chromosomal-level genome assembly of the orchid tree Bauhinia variegata (Leguminosae; Cercidoideae) supports the allotetraploid origin hypothesis of Bauhinia.</title>
        <authorList>
            <person name="Zhong Y."/>
            <person name="Chen Y."/>
            <person name="Zheng D."/>
            <person name="Pang J."/>
            <person name="Liu Y."/>
            <person name="Luo S."/>
            <person name="Meng S."/>
            <person name="Qian L."/>
            <person name="Wei D."/>
            <person name="Dai S."/>
            <person name="Zhou R."/>
        </authorList>
    </citation>
    <scope>NUCLEOTIDE SEQUENCE [LARGE SCALE GENOMIC DNA]</scope>
    <source>
        <strain evidence="1">BV-YZ2020</strain>
    </source>
</reference>
<protein>
    <submittedName>
        <fullName evidence="1">Uncharacterized protein</fullName>
    </submittedName>
</protein>
<dbReference type="Proteomes" id="UP000828941">
    <property type="component" value="Chromosome 7"/>
</dbReference>
<accession>A0ACB9NAC0</accession>
<organism evidence="1 2">
    <name type="scientific">Bauhinia variegata</name>
    <name type="common">Purple orchid tree</name>
    <name type="synonym">Phanera variegata</name>
    <dbReference type="NCBI Taxonomy" id="167791"/>
    <lineage>
        <taxon>Eukaryota</taxon>
        <taxon>Viridiplantae</taxon>
        <taxon>Streptophyta</taxon>
        <taxon>Embryophyta</taxon>
        <taxon>Tracheophyta</taxon>
        <taxon>Spermatophyta</taxon>
        <taxon>Magnoliopsida</taxon>
        <taxon>eudicotyledons</taxon>
        <taxon>Gunneridae</taxon>
        <taxon>Pentapetalae</taxon>
        <taxon>rosids</taxon>
        <taxon>fabids</taxon>
        <taxon>Fabales</taxon>
        <taxon>Fabaceae</taxon>
        <taxon>Cercidoideae</taxon>
        <taxon>Cercideae</taxon>
        <taxon>Bauhiniinae</taxon>
        <taxon>Bauhinia</taxon>
    </lineage>
</organism>
<evidence type="ECO:0000313" key="2">
    <source>
        <dbReference type="Proteomes" id="UP000828941"/>
    </source>
</evidence>
<evidence type="ECO:0000313" key="1">
    <source>
        <dbReference type="EMBL" id="KAI4332852.1"/>
    </source>
</evidence>
<gene>
    <name evidence="1" type="ORF">L6164_017730</name>
</gene>
<sequence>MAVAAFKSSSRRGNLASPSKTSSSGKERESMEDTPKKAPIRRSRSVSAVSRSSLEISTEFVNKRDNPLFWSSTSPKDDEIESTKTIEKTKLYEVTPSSESSKAKSAGPVNGFGRRGRSTTRNGEVGSNKGPISRKETGRSLSRVDPGRRNRSASQCPVSRRHFSTSESEAEQDCNFRKSKAGNNNVNLVGTNRKAGLSRTNSGVLDPMKNLRTWSTQHSSPEASDCFATTLSRLRTQNYDDAISTASSASGYEEKTIKAVHEQMELVQAGQLEANGIYETVRSEVRRAISEIQNDLVSPVRRSNATAIGATDLADIASDLVNPGAVELVLDITREYGKKLEESQERARKLRADLAVEELREQELDRILKEVLLYPKTPNVQKSRPSRKNSIERRRMSKRLTEDAMAYFDECVSLSTFDSSDLSSQEDPSLSLDGPSTRAGSRVCLPEASPEGIISNFITNFLPDEQESTGPQESMNNHLGNSQPSASVGMESIQDQIGSTIGSPESGRRFQFSFAQKPFETSELQQDIQHFIKKLDEKCTTIQTVSSNYCDLDAYSYQPSAENLLTDRVLLRNRIQSGSLLLCSGGITFPSKFCGLGI</sequence>
<name>A0ACB9NAC0_BAUVA</name>
<proteinExistence type="predicted"/>
<dbReference type="EMBL" id="CM039432">
    <property type="protein sequence ID" value="KAI4332852.1"/>
    <property type="molecule type" value="Genomic_DNA"/>
</dbReference>